<dbReference type="Gene3D" id="1.10.287.470">
    <property type="entry name" value="Helix hairpin bin"/>
    <property type="match status" value="1"/>
</dbReference>
<protein>
    <submittedName>
        <fullName evidence="5">Putative Co/Zn/Cd efflux system membrane fusion protein</fullName>
    </submittedName>
</protein>
<dbReference type="InterPro" id="IPR058625">
    <property type="entry name" value="MdtA-like_BSH"/>
</dbReference>
<dbReference type="InterPro" id="IPR058792">
    <property type="entry name" value="Beta-barrel_RND_2"/>
</dbReference>
<keyword evidence="6" id="KW-1185">Reference proteome</keyword>
<dbReference type="GO" id="GO:1990281">
    <property type="term" value="C:efflux pump complex"/>
    <property type="evidence" value="ECO:0007669"/>
    <property type="project" value="TreeGrafter"/>
</dbReference>
<dbReference type="Pfam" id="PF25917">
    <property type="entry name" value="BSH_RND"/>
    <property type="match status" value="1"/>
</dbReference>
<dbReference type="GeneID" id="66952408"/>
<dbReference type="SUPFAM" id="SSF111369">
    <property type="entry name" value="HlyD-like secretion proteins"/>
    <property type="match status" value="1"/>
</dbReference>
<evidence type="ECO:0000259" key="3">
    <source>
        <dbReference type="Pfam" id="PF25917"/>
    </source>
</evidence>
<dbReference type="Gene3D" id="2.40.50.100">
    <property type="match status" value="1"/>
</dbReference>
<gene>
    <name evidence="5" type="ORF">BTN49_2784</name>
</gene>
<feature type="domain" description="Multidrug resistance protein MdtA-like barrel-sandwich hybrid" evidence="3">
    <location>
        <begin position="71"/>
        <end position="190"/>
    </location>
</feature>
<accession>A0A2A5T0D7</accession>
<feature type="domain" description="CusB-like beta-barrel" evidence="4">
    <location>
        <begin position="204"/>
        <end position="274"/>
    </location>
</feature>
<dbReference type="RefSeq" id="WP_097357118.1">
    <property type="nucleotide sequence ID" value="NZ_CAWNJE010000015.1"/>
</dbReference>
<reference evidence="6" key="1">
    <citation type="submission" date="2017-04" db="EMBL/GenBank/DDBJ databases">
        <title>Genome evolution of the luminous symbionts of deep sea anglerfish.</title>
        <authorList>
            <person name="Hendry T.A."/>
        </authorList>
    </citation>
    <scope>NUCLEOTIDE SEQUENCE [LARGE SCALE GENOMIC DNA]</scope>
</reference>
<keyword evidence="2" id="KW-1133">Transmembrane helix</keyword>
<keyword evidence="2" id="KW-0472">Membrane</keyword>
<dbReference type="Pfam" id="PF25954">
    <property type="entry name" value="Beta-barrel_RND_2"/>
    <property type="match status" value="1"/>
</dbReference>
<organism evidence="5 6">
    <name type="scientific">Candidatus Enterovibrio escicola</name>
    <dbReference type="NCBI Taxonomy" id="1927127"/>
    <lineage>
        <taxon>Bacteria</taxon>
        <taxon>Pseudomonadati</taxon>
        <taxon>Pseudomonadota</taxon>
        <taxon>Gammaproteobacteria</taxon>
        <taxon>Vibrionales</taxon>
        <taxon>Vibrionaceae</taxon>
        <taxon>Enterovibrio</taxon>
    </lineage>
</organism>
<dbReference type="PANTHER" id="PTHR30469">
    <property type="entry name" value="MULTIDRUG RESISTANCE PROTEIN MDTA"/>
    <property type="match status" value="1"/>
</dbReference>
<evidence type="ECO:0000256" key="1">
    <source>
        <dbReference type="ARBA" id="ARBA00009477"/>
    </source>
</evidence>
<comment type="similarity">
    <text evidence="1">Belongs to the membrane fusion protein (MFP) (TC 8.A.1) family.</text>
</comment>
<feature type="transmembrane region" description="Helical" evidence="2">
    <location>
        <begin position="6"/>
        <end position="23"/>
    </location>
</feature>
<comment type="caution">
    <text evidence="5">The sequence shown here is derived from an EMBL/GenBank/DDBJ whole genome shotgun (WGS) entry which is preliminary data.</text>
</comment>
<dbReference type="Gene3D" id="2.40.420.20">
    <property type="match status" value="1"/>
</dbReference>
<name>A0A2A5T0D7_9GAMM</name>
<evidence type="ECO:0000313" key="5">
    <source>
        <dbReference type="EMBL" id="PCS21623.1"/>
    </source>
</evidence>
<dbReference type="GO" id="GO:0015562">
    <property type="term" value="F:efflux transmembrane transporter activity"/>
    <property type="evidence" value="ECO:0007669"/>
    <property type="project" value="TreeGrafter"/>
</dbReference>
<dbReference type="NCBIfam" id="TIGR01730">
    <property type="entry name" value="RND_mfp"/>
    <property type="match status" value="1"/>
</dbReference>
<keyword evidence="2" id="KW-0812">Transmembrane</keyword>
<dbReference type="EMBL" id="NBYY01000032">
    <property type="protein sequence ID" value="PCS21623.1"/>
    <property type="molecule type" value="Genomic_DNA"/>
</dbReference>
<evidence type="ECO:0000256" key="2">
    <source>
        <dbReference type="SAM" id="Phobius"/>
    </source>
</evidence>
<dbReference type="Proteomes" id="UP000219020">
    <property type="component" value="Unassembled WGS sequence"/>
</dbReference>
<dbReference type="FunFam" id="2.40.30.170:FF:000010">
    <property type="entry name" value="Efflux RND transporter periplasmic adaptor subunit"/>
    <property type="match status" value="1"/>
</dbReference>
<evidence type="ECO:0000259" key="4">
    <source>
        <dbReference type="Pfam" id="PF25954"/>
    </source>
</evidence>
<dbReference type="PANTHER" id="PTHR30469:SF11">
    <property type="entry name" value="BLL4320 PROTEIN"/>
    <property type="match status" value="1"/>
</dbReference>
<proteinExistence type="inferred from homology"/>
<evidence type="ECO:0000313" key="6">
    <source>
        <dbReference type="Proteomes" id="UP000219020"/>
    </source>
</evidence>
<dbReference type="AlphaFoldDB" id="A0A2A5T0D7"/>
<sequence length="369" mass="41078">MKKRYWYSIMLAVVTLIFTPVILKQLNNLKKYEQFKNMPEPEFPVTIVNIANSQWLPTIKVIGFIEPNQGVTLATQVSGVINYINFESGNTIKHNDILVTLDSKVERANLKSVVARLVAAKTKLERYHNLYKQGSISKEALDEVEAKFYSLKADIESLNAEIDRRLITAPFDGVVGLRNVFMGQYLQAGSNIVRLEDTSVMKLRFTVPQTEIANITLGQQVDISVDAYPESPFSGQISAIEPSVNAQSGVIQIQADIPNNEGQLRAGMFARAKIILPIMVDQIVVEQTAINFTLYGENVYVLREQNGGIRAFQKVVKIGEREGHVAHVLDGLNIGDKIVTSGQVRLSNGDKVRIVKSDLLTLPIELPQL</sequence>
<dbReference type="Gene3D" id="2.40.30.170">
    <property type="match status" value="1"/>
</dbReference>
<dbReference type="InterPro" id="IPR006143">
    <property type="entry name" value="RND_pump_MFP"/>
</dbReference>